<dbReference type="OrthoDB" id="1915303at2759"/>
<proteinExistence type="predicted"/>
<keyword evidence="3" id="KW-1185">Reference proteome</keyword>
<name>A0A2U1PJR9_ARTAN</name>
<dbReference type="Proteomes" id="UP000245207">
    <property type="component" value="Unassembled WGS sequence"/>
</dbReference>
<feature type="transmembrane region" description="Helical" evidence="1">
    <location>
        <begin position="107"/>
        <end position="130"/>
    </location>
</feature>
<dbReference type="PROSITE" id="PS51257">
    <property type="entry name" value="PROKAR_LIPOPROTEIN"/>
    <property type="match status" value="1"/>
</dbReference>
<feature type="transmembrane region" description="Helical" evidence="1">
    <location>
        <begin position="12"/>
        <end position="31"/>
    </location>
</feature>
<feature type="transmembrane region" description="Helical" evidence="1">
    <location>
        <begin position="371"/>
        <end position="391"/>
    </location>
</feature>
<gene>
    <name evidence="2" type="ORF">CTI12_AA145900</name>
</gene>
<dbReference type="AlphaFoldDB" id="A0A2U1PJR9"/>
<dbReference type="PANTHER" id="PTHR35307">
    <property type="entry name" value="PROTEIN, PUTATIVE-RELATED"/>
    <property type="match status" value="1"/>
</dbReference>
<keyword evidence="1" id="KW-0812">Transmembrane</keyword>
<keyword evidence="1" id="KW-0472">Membrane</keyword>
<accession>A0A2U1PJR9</accession>
<organism evidence="2 3">
    <name type="scientific">Artemisia annua</name>
    <name type="common">Sweet wormwood</name>
    <dbReference type="NCBI Taxonomy" id="35608"/>
    <lineage>
        <taxon>Eukaryota</taxon>
        <taxon>Viridiplantae</taxon>
        <taxon>Streptophyta</taxon>
        <taxon>Embryophyta</taxon>
        <taxon>Tracheophyta</taxon>
        <taxon>Spermatophyta</taxon>
        <taxon>Magnoliopsida</taxon>
        <taxon>eudicotyledons</taxon>
        <taxon>Gunneridae</taxon>
        <taxon>Pentapetalae</taxon>
        <taxon>asterids</taxon>
        <taxon>campanulids</taxon>
        <taxon>Asterales</taxon>
        <taxon>Asteraceae</taxon>
        <taxon>Asteroideae</taxon>
        <taxon>Anthemideae</taxon>
        <taxon>Artemisiinae</taxon>
        <taxon>Artemisia</taxon>
    </lineage>
</organism>
<comment type="caution">
    <text evidence="2">The sequence shown here is derived from an EMBL/GenBank/DDBJ whole genome shotgun (WGS) entry which is preliminary data.</text>
</comment>
<evidence type="ECO:0000313" key="2">
    <source>
        <dbReference type="EMBL" id="PWA86006.1"/>
    </source>
</evidence>
<feature type="transmembrane region" description="Helical" evidence="1">
    <location>
        <begin position="136"/>
        <end position="158"/>
    </location>
</feature>
<reference evidence="2 3" key="1">
    <citation type="journal article" date="2018" name="Mol. Plant">
        <title>The genome of Artemisia annua provides insight into the evolution of Asteraceae family and artemisinin biosynthesis.</title>
        <authorList>
            <person name="Shen Q."/>
            <person name="Zhang L."/>
            <person name="Liao Z."/>
            <person name="Wang S."/>
            <person name="Yan T."/>
            <person name="Shi P."/>
            <person name="Liu M."/>
            <person name="Fu X."/>
            <person name="Pan Q."/>
            <person name="Wang Y."/>
            <person name="Lv Z."/>
            <person name="Lu X."/>
            <person name="Zhang F."/>
            <person name="Jiang W."/>
            <person name="Ma Y."/>
            <person name="Chen M."/>
            <person name="Hao X."/>
            <person name="Li L."/>
            <person name="Tang Y."/>
            <person name="Lv G."/>
            <person name="Zhou Y."/>
            <person name="Sun X."/>
            <person name="Brodelius P.E."/>
            <person name="Rose J.K.C."/>
            <person name="Tang K."/>
        </authorList>
    </citation>
    <scope>NUCLEOTIDE SEQUENCE [LARGE SCALE GENOMIC DNA]</scope>
    <source>
        <strain evidence="3">cv. Huhao1</strain>
        <tissue evidence="2">Leaf</tissue>
    </source>
</reference>
<dbReference type="PANTHER" id="PTHR35307:SF3">
    <property type="entry name" value="DUF4220 DOMAIN-CONTAINING PROTEIN"/>
    <property type="match status" value="1"/>
</dbReference>
<keyword evidence="1" id="KW-1133">Transmembrane helix</keyword>
<protein>
    <submittedName>
        <fullName evidence="2">Uncharacterized protein</fullName>
    </submittedName>
</protein>
<feature type="transmembrane region" description="Helical" evidence="1">
    <location>
        <begin position="82"/>
        <end position="100"/>
    </location>
</feature>
<sequence length="855" mass="96323">METPKDAMPWVGLYVVGASLACTLAMAADAFQGFRQWKLWFPNKYFALNTVSITLIAIAMKLPVDLTTNMSNNQGEWNAKNISLAFLVTLLANFLPSLGLMDDKELLVNMVAWSILLITITVNVSIQIIAGMLSPTLILLLLFPILSVFSIAFTVPALRRILERRYKELHGLASYPQEIKFSYEELKHNVRKYWMMAETGNPQFAIACSEVASAFGFISSLLLLSSLVRLFRLEYSQYSQYTTYKYPARYSDYNWSLKVIIGIQSIGAIIDVLCKKFDACHLALLQEQSHRQDVLHENSDPCGGFRILQEPSERPGQLVVYLGNPCHSCAIEHVKLNCTGFTSRIKIDPKVLRKQEGIKPMIIPKDAMPWVGLYVVGASLACTLAMAANAFHGFRQWKLWFPNKFFALITSEKNEPGNLIKLLKKSTGFEGVLEFDNDQVPPLHSEETKKSWSLVVVTLTAIVVALPNTTDNHDSDLVKTRKAARRVWTQVEVYRKSLQIDLQKKAHDGKTSKEILEWLRDEAVKIVIQFKSCKKRRVDDSLYKFIAASSMYRVSLTILIHCSELENWPTDGILLERISNMIEDILCACFTNLPRVIKMMCHHDAIEKREDSVRSAAQLLGRSKKILKILETRQLPNLDVDSMAYISKWHALPKSEIPNGAPLNQIQLASPSPNESVIVNIGVLFISRQNLIMSHLRSILLSVIVAQESFDCHLNDYELGKKLLKKSTGFQGVLEFDNDQVPPLHSEENRNSWSLVVVTLTAIFVALPNTAGDLGEGLIANVLHENSDPCGGFRILQEPSERPGQLDVYLGNPCHSCAIEHVKLNCTGFTSRIKIDPKVLRKQEIIISSHWLVKE</sequence>
<feature type="transmembrane region" description="Helical" evidence="1">
    <location>
        <begin position="43"/>
        <end position="62"/>
    </location>
</feature>
<evidence type="ECO:0000313" key="3">
    <source>
        <dbReference type="Proteomes" id="UP000245207"/>
    </source>
</evidence>
<dbReference type="EMBL" id="PKPP01001062">
    <property type="protein sequence ID" value="PWA86006.1"/>
    <property type="molecule type" value="Genomic_DNA"/>
</dbReference>
<evidence type="ECO:0000256" key="1">
    <source>
        <dbReference type="SAM" id="Phobius"/>
    </source>
</evidence>